<gene>
    <name evidence="1" type="ORF">LCGC14_0380760</name>
</gene>
<sequence length="77" mass="8573">MSVPKKTPNQLNTEKYMKRKLEEVSKIVNAAINDPGLVAKLVISDGIMALNNQTGIPVIEIKLDIHEPKYAELKTQT</sequence>
<reference evidence="1" key="1">
    <citation type="journal article" date="2015" name="Nature">
        <title>Complex archaea that bridge the gap between prokaryotes and eukaryotes.</title>
        <authorList>
            <person name="Spang A."/>
            <person name="Saw J.H."/>
            <person name="Jorgensen S.L."/>
            <person name="Zaremba-Niedzwiedzka K."/>
            <person name="Martijn J."/>
            <person name="Lind A.E."/>
            <person name="van Eijk R."/>
            <person name="Schleper C."/>
            <person name="Guy L."/>
            <person name="Ettema T.J."/>
        </authorList>
    </citation>
    <scope>NUCLEOTIDE SEQUENCE</scope>
</reference>
<proteinExistence type="predicted"/>
<accession>A0A0F9T2A9</accession>
<name>A0A0F9T2A9_9ZZZZ</name>
<comment type="caution">
    <text evidence="1">The sequence shown here is derived from an EMBL/GenBank/DDBJ whole genome shotgun (WGS) entry which is preliminary data.</text>
</comment>
<evidence type="ECO:0000313" key="1">
    <source>
        <dbReference type="EMBL" id="KKN75455.1"/>
    </source>
</evidence>
<protein>
    <submittedName>
        <fullName evidence="1">Uncharacterized protein</fullName>
    </submittedName>
</protein>
<dbReference type="AlphaFoldDB" id="A0A0F9T2A9"/>
<dbReference type="EMBL" id="LAZR01000310">
    <property type="protein sequence ID" value="KKN75455.1"/>
    <property type="molecule type" value="Genomic_DNA"/>
</dbReference>
<organism evidence="1">
    <name type="scientific">marine sediment metagenome</name>
    <dbReference type="NCBI Taxonomy" id="412755"/>
    <lineage>
        <taxon>unclassified sequences</taxon>
        <taxon>metagenomes</taxon>
        <taxon>ecological metagenomes</taxon>
    </lineage>
</organism>